<reference evidence="1 2" key="1">
    <citation type="journal article" date="2021" name="BMC Genomics">
        <title>Datura genome reveals duplications of psychoactive alkaloid biosynthetic genes and high mutation rate following tissue culture.</title>
        <authorList>
            <person name="Rajewski A."/>
            <person name="Carter-House D."/>
            <person name="Stajich J."/>
            <person name="Litt A."/>
        </authorList>
    </citation>
    <scope>NUCLEOTIDE SEQUENCE [LARGE SCALE GENOMIC DNA]</scope>
    <source>
        <strain evidence="1">AR-01</strain>
    </source>
</reference>
<dbReference type="Proteomes" id="UP000823775">
    <property type="component" value="Unassembled WGS sequence"/>
</dbReference>
<proteinExistence type="predicted"/>
<comment type="caution">
    <text evidence="1">The sequence shown here is derived from an EMBL/GenBank/DDBJ whole genome shotgun (WGS) entry which is preliminary data.</text>
</comment>
<dbReference type="EMBL" id="JACEIK010005839">
    <property type="protein sequence ID" value="MCE0482278.1"/>
    <property type="molecule type" value="Genomic_DNA"/>
</dbReference>
<protein>
    <submittedName>
        <fullName evidence="1">Uncharacterized protein</fullName>
    </submittedName>
</protein>
<evidence type="ECO:0000313" key="1">
    <source>
        <dbReference type="EMBL" id="MCE0482278.1"/>
    </source>
</evidence>
<evidence type="ECO:0000313" key="2">
    <source>
        <dbReference type="Proteomes" id="UP000823775"/>
    </source>
</evidence>
<keyword evidence="2" id="KW-1185">Reference proteome</keyword>
<gene>
    <name evidence="1" type="ORF">HAX54_040899</name>
</gene>
<sequence length="128" mass="14096">MHEVCKRKGLLNHQHATHMGPNKMSRCPAVTSMPMPCRGCARSEGCPRVVFHTLGPCHAWASLRDKAVPRQRHPRVQRCHTRIPPCHGRAKPRVGVMALRLTRSSGAPGAGHASLGLGHDIRLVPWNT</sequence>
<accession>A0ABS8VT82</accession>
<name>A0ABS8VT82_DATST</name>
<organism evidence="1 2">
    <name type="scientific">Datura stramonium</name>
    <name type="common">Jimsonweed</name>
    <name type="synonym">Common thornapple</name>
    <dbReference type="NCBI Taxonomy" id="4076"/>
    <lineage>
        <taxon>Eukaryota</taxon>
        <taxon>Viridiplantae</taxon>
        <taxon>Streptophyta</taxon>
        <taxon>Embryophyta</taxon>
        <taxon>Tracheophyta</taxon>
        <taxon>Spermatophyta</taxon>
        <taxon>Magnoliopsida</taxon>
        <taxon>eudicotyledons</taxon>
        <taxon>Gunneridae</taxon>
        <taxon>Pentapetalae</taxon>
        <taxon>asterids</taxon>
        <taxon>lamiids</taxon>
        <taxon>Solanales</taxon>
        <taxon>Solanaceae</taxon>
        <taxon>Solanoideae</taxon>
        <taxon>Datureae</taxon>
        <taxon>Datura</taxon>
    </lineage>
</organism>